<accession>A0A067PMX6</accession>
<dbReference type="AlphaFoldDB" id="A0A067PMX6"/>
<evidence type="ECO:0000313" key="3">
    <source>
        <dbReference type="Proteomes" id="UP000027265"/>
    </source>
</evidence>
<protein>
    <submittedName>
        <fullName evidence="2">Uncharacterized protein</fullName>
    </submittedName>
</protein>
<feature type="region of interest" description="Disordered" evidence="1">
    <location>
        <begin position="1"/>
        <end position="190"/>
    </location>
</feature>
<reference evidence="3" key="1">
    <citation type="journal article" date="2014" name="Proc. Natl. Acad. Sci. U.S.A.">
        <title>Extensive sampling of basidiomycete genomes demonstrates inadequacy of the white-rot/brown-rot paradigm for wood decay fungi.</title>
        <authorList>
            <person name="Riley R."/>
            <person name="Salamov A.A."/>
            <person name="Brown D.W."/>
            <person name="Nagy L.G."/>
            <person name="Floudas D."/>
            <person name="Held B.W."/>
            <person name="Levasseur A."/>
            <person name="Lombard V."/>
            <person name="Morin E."/>
            <person name="Otillar R."/>
            <person name="Lindquist E.A."/>
            <person name="Sun H."/>
            <person name="LaButti K.M."/>
            <person name="Schmutz J."/>
            <person name="Jabbour D."/>
            <person name="Luo H."/>
            <person name="Baker S.E."/>
            <person name="Pisabarro A.G."/>
            <person name="Walton J.D."/>
            <person name="Blanchette R.A."/>
            <person name="Henrissat B."/>
            <person name="Martin F."/>
            <person name="Cullen D."/>
            <person name="Hibbett D.S."/>
            <person name="Grigoriev I.V."/>
        </authorList>
    </citation>
    <scope>NUCLEOTIDE SEQUENCE [LARGE SCALE GENOMIC DNA]</scope>
    <source>
        <strain evidence="3">MUCL 33604</strain>
    </source>
</reference>
<dbReference type="InParanoid" id="A0A067PMX6"/>
<dbReference type="EMBL" id="KL197723">
    <property type="protein sequence ID" value="KDQ56153.1"/>
    <property type="molecule type" value="Genomic_DNA"/>
</dbReference>
<feature type="compositionally biased region" description="Low complexity" evidence="1">
    <location>
        <begin position="1"/>
        <end position="15"/>
    </location>
</feature>
<sequence length="265" mass="30217">MYSPHYSRPPSSRTSGQQDPRRRETHQQHTRSPHSPSYQSFPGGFVAIPPIQSNPTPQAIPRSYEVIDYSAPDAYRRSMNTRASNNTHTTPDREYSQRPYEPGQTNPPHPRRHNNNHHEQPAPQTPQNSHRRAYLPSSRQAFDTRHDRYGVPPTEDVNARHNVAQSGHRSSDGASWRPSDSPPERDEFPLHLAWNPPSNYHTSGGRYVDAVEREAARRAGEGSGRMDNGLMRASETLTRTMREDTLGMGASPIVQRRHWFMTFVI</sequence>
<dbReference type="HOGENOM" id="CLU_1049947_0_0_1"/>
<proteinExistence type="predicted"/>
<name>A0A067PMX6_9AGAM</name>
<dbReference type="Proteomes" id="UP000027265">
    <property type="component" value="Unassembled WGS sequence"/>
</dbReference>
<organism evidence="2 3">
    <name type="scientific">Jaapia argillacea MUCL 33604</name>
    <dbReference type="NCBI Taxonomy" id="933084"/>
    <lineage>
        <taxon>Eukaryota</taxon>
        <taxon>Fungi</taxon>
        <taxon>Dikarya</taxon>
        <taxon>Basidiomycota</taxon>
        <taxon>Agaricomycotina</taxon>
        <taxon>Agaricomycetes</taxon>
        <taxon>Agaricomycetidae</taxon>
        <taxon>Jaapiales</taxon>
        <taxon>Jaapiaceae</taxon>
        <taxon>Jaapia</taxon>
    </lineage>
</organism>
<evidence type="ECO:0000313" key="2">
    <source>
        <dbReference type="EMBL" id="KDQ56153.1"/>
    </source>
</evidence>
<gene>
    <name evidence="2" type="ORF">JAAARDRAFT_195356</name>
</gene>
<feature type="compositionally biased region" description="Polar residues" evidence="1">
    <location>
        <begin position="78"/>
        <end position="89"/>
    </location>
</feature>
<keyword evidence="3" id="KW-1185">Reference proteome</keyword>
<evidence type="ECO:0000256" key="1">
    <source>
        <dbReference type="SAM" id="MobiDB-lite"/>
    </source>
</evidence>